<proteinExistence type="predicted"/>
<dbReference type="InterPro" id="IPR036691">
    <property type="entry name" value="Endo/exonu/phosph_ase_sf"/>
</dbReference>
<comment type="caution">
    <text evidence="1">The sequence shown here is derived from an EMBL/GenBank/DDBJ whole genome shotgun (WGS) entry which is preliminary data.</text>
</comment>
<evidence type="ECO:0000313" key="1">
    <source>
        <dbReference type="EMBL" id="KAG0471373.1"/>
    </source>
</evidence>
<accession>A0A835QH53</accession>
<evidence type="ECO:0000313" key="2">
    <source>
        <dbReference type="Proteomes" id="UP000639772"/>
    </source>
</evidence>
<dbReference type="EMBL" id="JADCNM010000008">
    <property type="protein sequence ID" value="KAG0471373.1"/>
    <property type="molecule type" value="Genomic_DNA"/>
</dbReference>
<protein>
    <submittedName>
        <fullName evidence="1">Uncharacterized protein</fullName>
    </submittedName>
</protein>
<dbReference type="SUPFAM" id="SSF56219">
    <property type="entry name" value="DNase I-like"/>
    <property type="match status" value="1"/>
</dbReference>
<organism evidence="1 2">
    <name type="scientific">Vanilla planifolia</name>
    <name type="common">Vanilla</name>
    <dbReference type="NCBI Taxonomy" id="51239"/>
    <lineage>
        <taxon>Eukaryota</taxon>
        <taxon>Viridiplantae</taxon>
        <taxon>Streptophyta</taxon>
        <taxon>Embryophyta</taxon>
        <taxon>Tracheophyta</taxon>
        <taxon>Spermatophyta</taxon>
        <taxon>Magnoliopsida</taxon>
        <taxon>Liliopsida</taxon>
        <taxon>Asparagales</taxon>
        <taxon>Orchidaceae</taxon>
        <taxon>Vanilloideae</taxon>
        <taxon>Vanilleae</taxon>
        <taxon>Vanilla</taxon>
    </lineage>
</organism>
<reference evidence="1 2" key="1">
    <citation type="journal article" date="2020" name="Nat. Food">
        <title>A phased Vanilla planifolia genome enables genetic improvement of flavour and production.</title>
        <authorList>
            <person name="Hasing T."/>
            <person name="Tang H."/>
            <person name="Brym M."/>
            <person name="Khazi F."/>
            <person name="Huang T."/>
            <person name="Chambers A.H."/>
        </authorList>
    </citation>
    <scope>NUCLEOTIDE SEQUENCE [LARGE SCALE GENOMIC DNA]</scope>
    <source>
        <tissue evidence="1">Leaf</tissue>
    </source>
</reference>
<name>A0A835QH53_VANPL</name>
<dbReference type="Proteomes" id="UP000639772">
    <property type="component" value="Unassembled WGS sequence"/>
</dbReference>
<sequence>MPCPPIGSSQSISATSPGRRLASFFTAVLRLHSRTLRRLLWEDLLAHSSSVGSDPWWICGDFNVSFHSDDVSRTARPRSLVRTFANSLTGAPHPPVW</sequence>
<dbReference type="AlphaFoldDB" id="A0A835QH53"/>
<gene>
    <name evidence="1" type="ORF">HPP92_015919</name>
</gene>